<organism evidence="2 3">
    <name type="scientific">Streptomyces albus (strain ATCC 21838 / DSM 41398 / FERM P-419 / JCM 4703 / NBRC 107858)</name>
    <dbReference type="NCBI Taxonomy" id="1081613"/>
    <lineage>
        <taxon>Bacteria</taxon>
        <taxon>Bacillati</taxon>
        <taxon>Actinomycetota</taxon>
        <taxon>Actinomycetes</taxon>
        <taxon>Kitasatosporales</taxon>
        <taxon>Streptomycetaceae</taxon>
        <taxon>Streptomyces</taxon>
    </lineage>
</organism>
<feature type="region of interest" description="Disordered" evidence="1">
    <location>
        <begin position="1"/>
        <end position="37"/>
    </location>
</feature>
<gene>
    <name evidence="2" type="ORF">SLNWT_1408</name>
</gene>
<dbReference type="AlphaFoldDB" id="A0A0B5EJV2"/>
<reference evidence="2 3" key="1">
    <citation type="submission" date="2015-01" db="EMBL/GenBank/DDBJ databases">
        <title>Enhanced salinomycin production by adjusting the supply of polyketide extender units in Streptomyce albus DSM 41398.</title>
        <authorList>
            <person name="Lu C."/>
        </authorList>
    </citation>
    <scope>NUCLEOTIDE SEQUENCE [LARGE SCALE GENOMIC DNA]</scope>
    <source>
        <strain evidence="3">ATCC 21838 / DSM 41398 / FERM P-419 / JCM 4703 / NBRC 107858</strain>
    </source>
</reference>
<protein>
    <submittedName>
        <fullName evidence="2">Uncharacterized protein</fullName>
    </submittedName>
</protein>
<sequence>MVRSLRVATRRARMARTPRTGPGTRGSRRGAPRPAPV</sequence>
<accession>A0A0B5EJV2</accession>
<evidence type="ECO:0000313" key="3">
    <source>
        <dbReference type="Proteomes" id="UP000031523"/>
    </source>
</evidence>
<evidence type="ECO:0000256" key="1">
    <source>
        <dbReference type="SAM" id="MobiDB-lite"/>
    </source>
</evidence>
<dbReference type="Proteomes" id="UP000031523">
    <property type="component" value="Chromosome"/>
</dbReference>
<dbReference type="KEGG" id="sals:SLNWT_1408"/>
<proteinExistence type="predicted"/>
<dbReference type="EMBL" id="CP010519">
    <property type="protein sequence ID" value="AJE81784.1"/>
    <property type="molecule type" value="Genomic_DNA"/>
</dbReference>
<name>A0A0B5EJV2_STRA4</name>
<keyword evidence="3" id="KW-1185">Reference proteome</keyword>
<evidence type="ECO:0000313" key="2">
    <source>
        <dbReference type="EMBL" id="AJE81784.1"/>
    </source>
</evidence>